<feature type="compositionally biased region" description="Basic and acidic residues" evidence="5">
    <location>
        <begin position="141"/>
        <end position="158"/>
    </location>
</feature>
<dbReference type="OrthoDB" id="9807246at2"/>
<feature type="region of interest" description="Disordered" evidence="5">
    <location>
        <begin position="138"/>
        <end position="158"/>
    </location>
</feature>
<keyword evidence="3" id="KW-0862">Zinc</keyword>
<feature type="domain" description="CENP-V/GFA" evidence="6">
    <location>
        <begin position="7"/>
        <end position="110"/>
    </location>
</feature>
<evidence type="ECO:0000256" key="3">
    <source>
        <dbReference type="ARBA" id="ARBA00022833"/>
    </source>
</evidence>
<dbReference type="GO" id="GO:0046872">
    <property type="term" value="F:metal ion binding"/>
    <property type="evidence" value="ECO:0007669"/>
    <property type="project" value="UniProtKB-KW"/>
</dbReference>
<comment type="caution">
    <text evidence="7">The sequence shown here is derived from an EMBL/GenBank/DDBJ whole genome shotgun (WGS) entry which is preliminary data.</text>
</comment>
<evidence type="ECO:0000259" key="6">
    <source>
        <dbReference type="PROSITE" id="PS51891"/>
    </source>
</evidence>
<comment type="similarity">
    <text evidence="1">Belongs to the Gfa family.</text>
</comment>
<evidence type="ECO:0000256" key="5">
    <source>
        <dbReference type="SAM" id="MobiDB-lite"/>
    </source>
</evidence>
<name>A0A4R0PDI9_9HYPH</name>
<dbReference type="Proteomes" id="UP000291301">
    <property type="component" value="Unassembled WGS sequence"/>
</dbReference>
<keyword evidence="2" id="KW-0479">Metal-binding</keyword>
<keyword evidence="8" id="KW-1185">Reference proteome</keyword>
<sequence length="158" mass="17288">MIVAEKITGGCQCGAVRYRCESFGRASICHCRMCQKAFGGFYGPLVTAFGLKWMRGEPQFFASSNKVRRGFCGQCGTPLTYDWGGPVEVSIGSLDDPELAPPVIQVMPADKLSFVDGLHALPVRRAGDFDGGEEFVAGLENRQHPDRDTDVWPPERGE</sequence>
<organism evidence="7 8">
    <name type="scientific">Oricola cellulosilytica</name>
    <dbReference type="NCBI Taxonomy" id="1429082"/>
    <lineage>
        <taxon>Bacteria</taxon>
        <taxon>Pseudomonadati</taxon>
        <taxon>Pseudomonadota</taxon>
        <taxon>Alphaproteobacteria</taxon>
        <taxon>Hyphomicrobiales</taxon>
        <taxon>Ahrensiaceae</taxon>
        <taxon>Oricola</taxon>
    </lineage>
</organism>
<evidence type="ECO:0000256" key="1">
    <source>
        <dbReference type="ARBA" id="ARBA00005495"/>
    </source>
</evidence>
<dbReference type="GO" id="GO:0016846">
    <property type="term" value="F:carbon-sulfur lyase activity"/>
    <property type="evidence" value="ECO:0007669"/>
    <property type="project" value="InterPro"/>
</dbReference>
<dbReference type="InterPro" id="IPR006913">
    <property type="entry name" value="CENP-V/GFA"/>
</dbReference>
<dbReference type="PANTHER" id="PTHR33337">
    <property type="entry name" value="GFA DOMAIN-CONTAINING PROTEIN"/>
    <property type="match status" value="1"/>
</dbReference>
<reference evidence="7 8" key="1">
    <citation type="journal article" date="2015" name="Antonie Van Leeuwenhoek">
        <title>Oricola cellulosilytica gen. nov., sp. nov., a cellulose-degrading bacterium of the family Phyllobacteriaceae isolated from surface seashore water, and emended descriptions of Mesorhizobium loti and Phyllobacterium myrsinacearum.</title>
        <authorList>
            <person name="Hameed A."/>
            <person name="Shahina M."/>
            <person name="Lai W.A."/>
            <person name="Lin S.Y."/>
            <person name="Young L.S."/>
            <person name="Liu Y.C."/>
            <person name="Hsu Y.H."/>
            <person name="Young C.C."/>
        </authorList>
    </citation>
    <scope>NUCLEOTIDE SEQUENCE [LARGE SCALE GENOMIC DNA]</scope>
    <source>
        <strain evidence="7 8">KCTC 52183</strain>
    </source>
</reference>
<keyword evidence="4" id="KW-0456">Lyase</keyword>
<protein>
    <submittedName>
        <fullName evidence="7">GFA family protein</fullName>
    </submittedName>
</protein>
<proteinExistence type="inferred from homology"/>
<dbReference type="Pfam" id="PF04828">
    <property type="entry name" value="GFA"/>
    <property type="match status" value="1"/>
</dbReference>
<evidence type="ECO:0000313" key="7">
    <source>
        <dbReference type="EMBL" id="TCD14275.1"/>
    </source>
</evidence>
<dbReference type="AlphaFoldDB" id="A0A4R0PDI9"/>
<dbReference type="SUPFAM" id="SSF51316">
    <property type="entry name" value="Mss4-like"/>
    <property type="match status" value="1"/>
</dbReference>
<gene>
    <name evidence="7" type="ORF">E0D97_09350</name>
</gene>
<accession>A0A4R0PDI9</accession>
<dbReference type="PROSITE" id="PS51891">
    <property type="entry name" value="CENP_V_GFA"/>
    <property type="match status" value="1"/>
</dbReference>
<evidence type="ECO:0000256" key="2">
    <source>
        <dbReference type="ARBA" id="ARBA00022723"/>
    </source>
</evidence>
<dbReference type="Gene3D" id="3.90.1590.10">
    <property type="entry name" value="glutathione-dependent formaldehyde- activating enzyme (gfa)"/>
    <property type="match status" value="1"/>
</dbReference>
<evidence type="ECO:0000313" key="8">
    <source>
        <dbReference type="Proteomes" id="UP000291301"/>
    </source>
</evidence>
<dbReference type="InterPro" id="IPR011057">
    <property type="entry name" value="Mss4-like_sf"/>
</dbReference>
<dbReference type="EMBL" id="SJST01000003">
    <property type="protein sequence ID" value="TCD14275.1"/>
    <property type="molecule type" value="Genomic_DNA"/>
</dbReference>
<dbReference type="RefSeq" id="WP_131568142.1">
    <property type="nucleotide sequence ID" value="NZ_JAINFK010000002.1"/>
</dbReference>
<dbReference type="PANTHER" id="PTHR33337:SF40">
    <property type="entry name" value="CENP-V_GFA DOMAIN-CONTAINING PROTEIN-RELATED"/>
    <property type="match status" value="1"/>
</dbReference>
<evidence type="ECO:0000256" key="4">
    <source>
        <dbReference type="ARBA" id="ARBA00023239"/>
    </source>
</evidence>